<protein>
    <submittedName>
        <fullName evidence="2">Type II toxin-antitoxin system RelE/ParE family toxin</fullName>
    </submittedName>
</protein>
<gene>
    <name evidence="2" type="ORF">H8R27_08910</name>
</gene>
<dbReference type="SUPFAM" id="SSF143011">
    <property type="entry name" value="RelE-like"/>
    <property type="match status" value="1"/>
</dbReference>
<evidence type="ECO:0000256" key="1">
    <source>
        <dbReference type="ARBA" id="ARBA00022649"/>
    </source>
</evidence>
<evidence type="ECO:0000313" key="2">
    <source>
        <dbReference type="EMBL" id="MBC5835006.1"/>
    </source>
</evidence>
<dbReference type="Pfam" id="PF05016">
    <property type="entry name" value="ParE_toxin"/>
    <property type="match status" value="1"/>
</dbReference>
<dbReference type="InterPro" id="IPR007712">
    <property type="entry name" value="RelE/ParE_toxin"/>
</dbReference>
<proteinExistence type="predicted"/>
<reference evidence="2 3" key="1">
    <citation type="submission" date="2020-08" db="EMBL/GenBank/DDBJ databases">
        <title>Description of novel Flavobacterium F-408 isolate.</title>
        <authorList>
            <person name="Saticioglu I.B."/>
            <person name="Duman M."/>
            <person name="Altun S."/>
        </authorList>
    </citation>
    <scope>NUCLEOTIDE SEQUENCE [LARGE SCALE GENOMIC DNA]</scope>
    <source>
        <strain evidence="2 3">F-408</strain>
    </source>
</reference>
<keyword evidence="3" id="KW-1185">Reference proteome</keyword>
<dbReference type="RefSeq" id="WP_166128059.1">
    <property type="nucleotide sequence ID" value="NZ_JAANOQ010000005.1"/>
</dbReference>
<dbReference type="Gene3D" id="3.30.2310.20">
    <property type="entry name" value="RelE-like"/>
    <property type="match status" value="1"/>
</dbReference>
<comment type="caution">
    <text evidence="2">The sequence shown here is derived from an EMBL/GenBank/DDBJ whole genome shotgun (WGS) entry which is preliminary data.</text>
</comment>
<accession>A0ABR7IZ07</accession>
<dbReference type="EMBL" id="JACRUN010000004">
    <property type="protein sequence ID" value="MBC5835006.1"/>
    <property type="molecule type" value="Genomic_DNA"/>
</dbReference>
<name>A0ABR7IZ07_9FLAO</name>
<sequence>MEIVIIWSEFANSQLKVIFKYYKIEASLQTAKKITSEISKEVTKLKFHTDLGQKEELLTSKPEKYRYLVKGNYKIIYTFDENNNTIRIVDIFDCRQNPEKLTQSK</sequence>
<dbReference type="Proteomes" id="UP000605990">
    <property type="component" value="Unassembled WGS sequence"/>
</dbReference>
<keyword evidence="1" id="KW-1277">Toxin-antitoxin system</keyword>
<evidence type="ECO:0000313" key="3">
    <source>
        <dbReference type="Proteomes" id="UP000605990"/>
    </source>
</evidence>
<dbReference type="InterPro" id="IPR035093">
    <property type="entry name" value="RelE/ParE_toxin_dom_sf"/>
</dbReference>
<organism evidence="2 3">
    <name type="scientific">Flavobacterium bernardetii</name>
    <dbReference type="NCBI Taxonomy" id="2813823"/>
    <lineage>
        <taxon>Bacteria</taxon>
        <taxon>Pseudomonadati</taxon>
        <taxon>Bacteroidota</taxon>
        <taxon>Flavobacteriia</taxon>
        <taxon>Flavobacteriales</taxon>
        <taxon>Flavobacteriaceae</taxon>
        <taxon>Flavobacterium</taxon>
    </lineage>
</organism>